<proteinExistence type="predicted"/>
<name>A0A0E9QRD4_ANGAN</name>
<reference evidence="1" key="2">
    <citation type="journal article" date="2015" name="Fish Shellfish Immunol.">
        <title>Early steps in the European eel (Anguilla anguilla)-Vibrio vulnificus interaction in the gills: Role of the RtxA13 toxin.</title>
        <authorList>
            <person name="Callol A."/>
            <person name="Pajuelo D."/>
            <person name="Ebbesson L."/>
            <person name="Teles M."/>
            <person name="MacKenzie S."/>
            <person name="Amaro C."/>
        </authorList>
    </citation>
    <scope>NUCLEOTIDE SEQUENCE</scope>
</reference>
<accession>A0A0E9QRD4</accession>
<reference evidence="1" key="1">
    <citation type="submission" date="2014-11" db="EMBL/GenBank/DDBJ databases">
        <authorList>
            <person name="Amaro Gonzalez C."/>
        </authorList>
    </citation>
    <scope>NUCLEOTIDE SEQUENCE</scope>
</reference>
<dbReference type="EMBL" id="GBXM01089772">
    <property type="protein sequence ID" value="JAH18805.1"/>
    <property type="molecule type" value="Transcribed_RNA"/>
</dbReference>
<protein>
    <submittedName>
        <fullName evidence="1">Uncharacterized protein</fullName>
    </submittedName>
</protein>
<dbReference type="AlphaFoldDB" id="A0A0E9QRD4"/>
<organism evidence="1">
    <name type="scientific">Anguilla anguilla</name>
    <name type="common">European freshwater eel</name>
    <name type="synonym">Muraena anguilla</name>
    <dbReference type="NCBI Taxonomy" id="7936"/>
    <lineage>
        <taxon>Eukaryota</taxon>
        <taxon>Metazoa</taxon>
        <taxon>Chordata</taxon>
        <taxon>Craniata</taxon>
        <taxon>Vertebrata</taxon>
        <taxon>Euteleostomi</taxon>
        <taxon>Actinopterygii</taxon>
        <taxon>Neopterygii</taxon>
        <taxon>Teleostei</taxon>
        <taxon>Anguilliformes</taxon>
        <taxon>Anguillidae</taxon>
        <taxon>Anguilla</taxon>
    </lineage>
</organism>
<sequence>MLRFKINTTNSERGLYVWIRLWIFRSLLYPRIKDK</sequence>
<evidence type="ECO:0000313" key="1">
    <source>
        <dbReference type="EMBL" id="JAH18805.1"/>
    </source>
</evidence>